<dbReference type="RefSeq" id="WP_202236922.1">
    <property type="nucleotide sequence ID" value="NZ_AP018365.1"/>
</dbReference>
<protein>
    <recommendedName>
        <fullName evidence="5">DUF1275 domain-containing protein</fullName>
    </recommendedName>
</protein>
<feature type="compositionally biased region" description="Low complexity" evidence="1">
    <location>
        <begin position="21"/>
        <end position="41"/>
    </location>
</feature>
<evidence type="ECO:0000313" key="3">
    <source>
        <dbReference type="EMBL" id="BBB00965.1"/>
    </source>
</evidence>
<feature type="transmembrane region" description="Helical" evidence="2">
    <location>
        <begin position="95"/>
        <end position="112"/>
    </location>
</feature>
<accession>A0A7U3UYB0</accession>
<feature type="compositionally biased region" description="Polar residues" evidence="1">
    <location>
        <begin position="1"/>
        <end position="12"/>
    </location>
</feature>
<dbReference type="PANTHER" id="PTHR37314:SF4">
    <property type="entry name" value="UPF0700 TRANSMEMBRANE PROTEIN YOAK"/>
    <property type="match status" value="1"/>
</dbReference>
<name>A0A7U3UYB0_9ACTN</name>
<keyword evidence="4" id="KW-1185">Reference proteome</keyword>
<dbReference type="Proteomes" id="UP000595703">
    <property type="component" value="Chromosome"/>
</dbReference>
<dbReference type="AlphaFoldDB" id="A0A7U3UYB0"/>
<reference evidence="3 4" key="4">
    <citation type="journal article" date="2020" name="Sci. Rep.">
        <title>beta-carboline chemical signals induce reveromycin production through a LuxR family regulator in Streptomyces sp. SN-593.</title>
        <authorList>
            <person name="Panthee S."/>
            <person name="Kito N."/>
            <person name="Hayashi T."/>
            <person name="Shimizu T."/>
            <person name="Ishikawa J."/>
            <person name="Hamamoto H."/>
            <person name="Osada H."/>
            <person name="Takahashi S."/>
        </authorList>
    </citation>
    <scope>NUCLEOTIDE SEQUENCE [LARGE SCALE GENOMIC DNA]</scope>
    <source>
        <strain evidence="3 4">SN-593</strain>
    </source>
</reference>
<evidence type="ECO:0000256" key="1">
    <source>
        <dbReference type="SAM" id="MobiDB-lite"/>
    </source>
</evidence>
<keyword evidence="2" id="KW-1133">Transmembrane helix</keyword>
<gene>
    <name evidence="3" type="ORF">RVR_8180</name>
</gene>
<evidence type="ECO:0000256" key="2">
    <source>
        <dbReference type="SAM" id="Phobius"/>
    </source>
</evidence>
<keyword evidence="2" id="KW-0812">Transmembrane</keyword>
<feature type="transmembrane region" description="Helical" evidence="2">
    <location>
        <begin position="239"/>
        <end position="256"/>
    </location>
</feature>
<organism evidence="3 4">
    <name type="scientific">Actinacidiphila reveromycinica</name>
    <dbReference type="NCBI Taxonomy" id="659352"/>
    <lineage>
        <taxon>Bacteria</taxon>
        <taxon>Bacillati</taxon>
        <taxon>Actinomycetota</taxon>
        <taxon>Actinomycetes</taxon>
        <taxon>Kitasatosporales</taxon>
        <taxon>Streptomycetaceae</taxon>
        <taxon>Actinacidiphila</taxon>
    </lineage>
</organism>
<evidence type="ECO:0000313" key="4">
    <source>
        <dbReference type="Proteomes" id="UP000595703"/>
    </source>
</evidence>
<evidence type="ECO:0008006" key="5">
    <source>
        <dbReference type="Google" id="ProtNLM"/>
    </source>
</evidence>
<dbReference type="Pfam" id="PF06912">
    <property type="entry name" value="DUF1275"/>
    <property type="match status" value="1"/>
</dbReference>
<feature type="transmembrane region" description="Helical" evidence="2">
    <location>
        <begin position="132"/>
        <end position="152"/>
    </location>
</feature>
<proteinExistence type="predicted"/>
<dbReference type="InterPro" id="IPR010699">
    <property type="entry name" value="DUF1275"/>
</dbReference>
<sequence length="272" mass="26620">MHSSKVSEPSGPTSRGGAGSETGATTGTGSASGATTSSSTGTGTGKIPLVGLLAFASGCVDVVSLIALGGAFTSVVTGNLIFVGRAIGTGTATPAVHAVLAVAGYVLGVAAGSRLGHGFAHWGPSGEWPGRATVVLAAECAVLAAVNAAWFAYHGRPPARATDVLLVGAALALGAQGAALRSVAGTPSTTFMTGALTTLVEALFTGRRRHVDPAAVVGLPALVGGAVCGAVLAEHVRGLALLPPLLAVLAVVVFRLRRHPAELREAHGTSGS</sequence>
<dbReference type="PANTHER" id="PTHR37314">
    <property type="entry name" value="SLR0142 PROTEIN"/>
    <property type="match status" value="1"/>
</dbReference>
<feature type="transmembrane region" description="Helical" evidence="2">
    <location>
        <begin position="62"/>
        <end position="83"/>
    </location>
</feature>
<reference evidence="3 4" key="2">
    <citation type="journal article" date="2011" name="J. Antibiot.">
        <title>Furaquinocins I and J: novel polyketide isoprenoid hybrid compounds from Streptomyces reveromyceticus SN-593.</title>
        <authorList>
            <person name="Panthee S."/>
            <person name="Takahashi S."/>
            <person name="Takagi H."/>
            <person name="Nogawa T."/>
            <person name="Oowada E."/>
            <person name="Uramoto M."/>
            <person name="Osada H."/>
        </authorList>
    </citation>
    <scope>NUCLEOTIDE SEQUENCE [LARGE SCALE GENOMIC DNA]</scope>
    <source>
        <strain evidence="3 4">SN-593</strain>
    </source>
</reference>
<feature type="region of interest" description="Disordered" evidence="1">
    <location>
        <begin position="1"/>
        <end position="41"/>
    </location>
</feature>
<dbReference type="EMBL" id="AP018365">
    <property type="protein sequence ID" value="BBB00965.1"/>
    <property type="molecule type" value="Genomic_DNA"/>
</dbReference>
<keyword evidence="2" id="KW-0472">Membrane</keyword>
<reference evidence="3 4" key="3">
    <citation type="journal article" date="2011" name="Nat. Chem. Biol.">
        <title>Reveromycin A biosynthesis uses RevG and RevJ for stereospecific spiroacetal formation.</title>
        <authorList>
            <person name="Takahashi S."/>
            <person name="Toyoda A."/>
            <person name="Sekiyama Y."/>
            <person name="Takagi H."/>
            <person name="Nogawa T."/>
            <person name="Uramoto M."/>
            <person name="Suzuki R."/>
            <person name="Koshino H."/>
            <person name="Kumano T."/>
            <person name="Panthee S."/>
            <person name="Dairi T."/>
            <person name="Ishikawa J."/>
            <person name="Ikeda H."/>
            <person name="Sakaki Y."/>
            <person name="Osada H."/>
        </authorList>
    </citation>
    <scope>NUCLEOTIDE SEQUENCE [LARGE SCALE GENOMIC DNA]</scope>
    <source>
        <strain evidence="3 4">SN-593</strain>
    </source>
</reference>
<reference evidence="3 4" key="1">
    <citation type="journal article" date="2010" name="J. Bacteriol.">
        <title>Biochemical characterization of a novel indole prenyltransferase from Streptomyces sp. SN-593.</title>
        <authorList>
            <person name="Takahashi S."/>
            <person name="Takagi H."/>
            <person name="Toyoda A."/>
            <person name="Uramoto M."/>
            <person name="Nogawa T."/>
            <person name="Ueki M."/>
            <person name="Sakaki Y."/>
            <person name="Osada H."/>
        </authorList>
    </citation>
    <scope>NUCLEOTIDE SEQUENCE [LARGE SCALE GENOMIC DNA]</scope>
    <source>
        <strain evidence="3 4">SN-593</strain>
    </source>
</reference>
<dbReference type="KEGG" id="arev:RVR_8180"/>
<feature type="transmembrane region" description="Helical" evidence="2">
    <location>
        <begin position="213"/>
        <end position="233"/>
    </location>
</feature>